<protein>
    <recommendedName>
        <fullName evidence="11">Large ribosomal subunit protein uL1</fullName>
    </recommendedName>
</protein>
<keyword evidence="4 11" id="KW-0820">tRNA-binding</keyword>
<comment type="function">
    <text evidence="11">Binds directly to 23S rRNA. Probably involved in E site tRNA release.</text>
</comment>
<dbReference type="Gene3D" id="3.40.50.790">
    <property type="match status" value="1"/>
</dbReference>
<comment type="function">
    <text evidence="10">Probably involved in E site tRNA release. Binds directly to 23S rRNA.</text>
</comment>
<comment type="function">
    <text evidence="11">Protein L1 is also a translational repressor protein, it controls the translation of its operon by binding to its mRNA.</text>
</comment>
<keyword evidence="8 11" id="KW-0689">Ribosomal protein</keyword>
<dbReference type="InterPro" id="IPR016095">
    <property type="entry name" value="Ribosomal_uL1_3-a/b-sand"/>
</dbReference>
<comment type="subunit">
    <text evidence="2 11">Part of the 50S ribosomal subunit.</text>
</comment>
<evidence type="ECO:0000256" key="1">
    <source>
        <dbReference type="ARBA" id="ARBA00010531"/>
    </source>
</evidence>
<dbReference type="EMBL" id="AP026830">
    <property type="protein sequence ID" value="BDR90928.1"/>
    <property type="molecule type" value="Genomic_DNA"/>
</dbReference>
<name>A0ABM8BJ00_9CREN</name>
<evidence type="ECO:0000256" key="4">
    <source>
        <dbReference type="ARBA" id="ARBA00022555"/>
    </source>
</evidence>
<dbReference type="NCBIfam" id="NF003244">
    <property type="entry name" value="PRK04203.1"/>
    <property type="match status" value="1"/>
</dbReference>
<evidence type="ECO:0000313" key="13">
    <source>
        <dbReference type="EMBL" id="BDR90928.1"/>
    </source>
</evidence>
<evidence type="ECO:0000256" key="12">
    <source>
        <dbReference type="RuleBase" id="RU000659"/>
    </source>
</evidence>
<evidence type="ECO:0000256" key="11">
    <source>
        <dbReference type="HAMAP-Rule" id="MF_01318"/>
    </source>
</evidence>
<evidence type="ECO:0000256" key="5">
    <source>
        <dbReference type="ARBA" id="ARBA00022730"/>
    </source>
</evidence>
<dbReference type="PANTHER" id="PTHR36427:SF3">
    <property type="entry name" value="LARGE RIBOSOMAL SUBUNIT PROTEIN UL1M"/>
    <property type="match status" value="1"/>
</dbReference>
<keyword evidence="14" id="KW-1185">Reference proteome</keyword>
<keyword evidence="3 11" id="KW-0678">Repressor</keyword>
<keyword evidence="5 11" id="KW-0699">rRNA-binding</keyword>
<dbReference type="InterPro" id="IPR023673">
    <property type="entry name" value="Ribosomal_uL1_CS"/>
</dbReference>
<dbReference type="PIRSF" id="PIRSF002155">
    <property type="entry name" value="Ribosomal_L1"/>
    <property type="match status" value="1"/>
</dbReference>
<dbReference type="GO" id="GO:0005840">
    <property type="term" value="C:ribosome"/>
    <property type="evidence" value="ECO:0007669"/>
    <property type="project" value="UniProtKB-KW"/>
</dbReference>
<dbReference type="Proteomes" id="UP001060771">
    <property type="component" value="Chromosome"/>
</dbReference>
<dbReference type="HAMAP" id="MF_01318_A">
    <property type="entry name" value="Ribosomal_uL1_A"/>
    <property type="match status" value="1"/>
</dbReference>
<dbReference type="InterPro" id="IPR023669">
    <property type="entry name" value="Ribosomal_uL1_arc"/>
</dbReference>
<comment type="similarity">
    <text evidence="1 11 12">Belongs to the universal ribosomal protein uL1 family.</text>
</comment>
<reference evidence="14" key="1">
    <citation type="submission" date="2022-09" db="EMBL/GenBank/DDBJ databases">
        <title>Complete genome sequence of Vulcanisaeta souniana.</title>
        <authorList>
            <person name="Kato S."/>
            <person name="Itoh T."/>
            <person name="Ohkuma M."/>
        </authorList>
    </citation>
    <scope>NUCLEOTIDE SEQUENCE [LARGE SCALE GENOMIC DNA]</scope>
    <source>
        <strain evidence="14">JCM 11219</strain>
    </source>
</reference>
<organism evidence="13 14">
    <name type="scientific">Vulcanisaeta souniana JCM 11219</name>
    <dbReference type="NCBI Taxonomy" id="1293586"/>
    <lineage>
        <taxon>Archaea</taxon>
        <taxon>Thermoproteota</taxon>
        <taxon>Thermoprotei</taxon>
        <taxon>Thermoproteales</taxon>
        <taxon>Thermoproteaceae</taxon>
        <taxon>Vulcanisaeta</taxon>
    </lineage>
</organism>
<evidence type="ECO:0000313" key="14">
    <source>
        <dbReference type="Proteomes" id="UP001060771"/>
    </source>
</evidence>
<dbReference type="SUPFAM" id="SSF56808">
    <property type="entry name" value="Ribosomal protein L1"/>
    <property type="match status" value="1"/>
</dbReference>
<evidence type="ECO:0000256" key="2">
    <source>
        <dbReference type="ARBA" id="ARBA00011838"/>
    </source>
</evidence>
<evidence type="ECO:0000256" key="8">
    <source>
        <dbReference type="ARBA" id="ARBA00022980"/>
    </source>
</evidence>
<dbReference type="InterPro" id="IPR023674">
    <property type="entry name" value="Ribosomal_uL1-like"/>
</dbReference>
<evidence type="ECO:0000256" key="3">
    <source>
        <dbReference type="ARBA" id="ARBA00022491"/>
    </source>
</evidence>
<sequence length="221" mass="24841">MIMSLNLDAITKAVTEAKSKAKKRRFKQSYELIVKFRDFDVKNQANRFNMTITLPHALQGKEPKICVIATGAMVLAAREAKADAILTREDIEKLSGNKKEVRRLANSYDYFIATPDLMVLIGRVMGQILGPRNKIPEAIQPNADIKTVIDRLKRSVRIRVKDQPQIMCKVGTEDMDPKQVAENIAAVLSEILNKVRPEQLRAVVIKLTMSSPVSVNPFISR</sequence>
<accession>A0ABM8BJ00</accession>
<keyword evidence="6 11" id="KW-0810">Translation regulation</keyword>
<evidence type="ECO:0000256" key="9">
    <source>
        <dbReference type="ARBA" id="ARBA00023274"/>
    </source>
</evidence>
<dbReference type="Gene3D" id="3.30.190.20">
    <property type="match status" value="1"/>
</dbReference>
<evidence type="ECO:0000256" key="7">
    <source>
        <dbReference type="ARBA" id="ARBA00022884"/>
    </source>
</evidence>
<evidence type="ECO:0000256" key="10">
    <source>
        <dbReference type="ARBA" id="ARBA00045545"/>
    </source>
</evidence>
<keyword evidence="7 11" id="KW-0694">RNA-binding</keyword>
<gene>
    <name evidence="11" type="primary">rpl1</name>
    <name evidence="13" type="ORF">Vsou_00210</name>
</gene>
<dbReference type="Pfam" id="PF00687">
    <property type="entry name" value="Ribosomal_L1"/>
    <property type="match status" value="1"/>
</dbReference>
<proteinExistence type="inferred from homology"/>
<dbReference type="InterPro" id="IPR002143">
    <property type="entry name" value="Ribosomal_uL1"/>
</dbReference>
<keyword evidence="9 11" id="KW-0687">Ribonucleoprotein</keyword>
<dbReference type="PROSITE" id="PS01199">
    <property type="entry name" value="RIBOSOMAL_L1"/>
    <property type="match status" value="1"/>
</dbReference>
<dbReference type="InterPro" id="IPR028364">
    <property type="entry name" value="Ribosomal_uL1/biogenesis"/>
</dbReference>
<dbReference type="PANTHER" id="PTHR36427">
    <property type="entry name" value="54S RIBOSOMAL PROTEIN L1, MITOCHONDRIAL"/>
    <property type="match status" value="1"/>
</dbReference>
<dbReference type="CDD" id="cd00403">
    <property type="entry name" value="Ribosomal_L1"/>
    <property type="match status" value="1"/>
</dbReference>
<evidence type="ECO:0000256" key="6">
    <source>
        <dbReference type="ARBA" id="ARBA00022845"/>
    </source>
</evidence>